<evidence type="ECO:0000256" key="6">
    <source>
        <dbReference type="ARBA" id="ARBA00022683"/>
    </source>
</evidence>
<dbReference type="GO" id="GO:0009401">
    <property type="term" value="P:phosphoenolpyruvate-dependent sugar phosphotransferase system"/>
    <property type="evidence" value="ECO:0007669"/>
    <property type="project" value="UniProtKB-KW"/>
</dbReference>
<dbReference type="PANTHER" id="PTHR33799:SF1">
    <property type="entry name" value="PTS SYSTEM MANNOSE-SPECIFIC EIIAB COMPONENT-RELATED"/>
    <property type="match status" value="1"/>
</dbReference>
<dbReference type="Proteomes" id="UP000189761">
    <property type="component" value="Unassembled WGS sequence"/>
</dbReference>
<gene>
    <name evidence="8" type="ORF">BWZ43_13155</name>
</gene>
<dbReference type="InterPro" id="IPR051471">
    <property type="entry name" value="Bacterial_PTS_sugar_comp"/>
</dbReference>
<dbReference type="GO" id="GO:0016020">
    <property type="term" value="C:membrane"/>
    <property type="evidence" value="ECO:0007669"/>
    <property type="project" value="InterPro"/>
</dbReference>
<proteinExistence type="predicted"/>
<comment type="caution">
    <text evidence="8">The sequence shown here is derived from an EMBL/GenBank/DDBJ whole genome shotgun (WGS) entry which is preliminary data.</text>
</comment>
<name>A0A8E2IBK1_9BACI</name>
<keyword evidence="9" id="KW-1185">Reference proteome</keyword>
<dbReference type="InterPro" id="IPR036662">
    <property type="entry name" value="PTS_EIIA_man-typ_sf"/>
</dbReference>
<reference evidence="8 9" key="1">
    <citation type="submission" date="2017-01" db="EMBL/GenBank/DDBJ databases">
        <title>Draft genome sequence of Bacillus oleronius.</title>
        <authorList>
            <person name="Allam M."/>
        </authorList>
    </citation>
    <scope>NUCLEOTIDE SEQUENCE [LARGE SCALE GENOMIC DNA]</scope>
    <source>
        <strain evidence="8 9">DSM 9356</strain>
    </source>
</reference>
<dbReference type="GeneID" id="79867566"/>
<dbReference type="RefSeq" id="WP_058003212.1">
    <property type="nucleotide sequence ID" value="NZ_BOQX01000003.1"/>
</dbReference>
<keyword evidence="2" id="KW-0813">Transport</keyword>
<dbReference type="InterPro" id="IPR033887">
    <property type="entry name" value="PTS_IIA_man"/>
</dbReference>
<comment type="subcellular location">
    <subcellularLocation>
        <location evidence="1">Cytoplasm</location>
    </subcellularLocation>
</comment>
<evidence type="ECO:0000256" key="7">
    <source>
        <dbReference type="ARBA" id="ARBA00022777"/>
    </source>
</evidence>
<evidence type="ECO:0000256" key="4">
    <source>
        <dbReference type="ARBA" id="ARBA00022597"/>
    </source>
</evidence>
<evidence type="ECO:0000256" key="2">
    <source>
        <dbReference type="ARBA" id="ARBA00022448"/>
    </source>
</evidence>
<evidence type="ECO:0000313" key="8">
    <source>
        <dbReference type="EMBL" id="OOP67940.1"/>
    </source>
</evidence>
<dbReference type="GO" id="GO:0016301">
    <property type="term" value="F:kinase activity"/>
    <property type="evidence" value="ECO:0007669"/>
    <property type="project" value="UniProtKB-KW"/>
</dbReference>
<evidence type="ECO:0000256" key="1">
    <source>
        <dbReference type="ARBA" id="ARBA00004496"/>
    </source>
</evidence>
<dbReference type="PANTHER" id="PTHR33799">
    <property type="entry name" value="PTS PERMEASE-RELATED-RELATED"/>
    <property type="match status" value="1"/>
</dbReference>
<accession>A0A8E2IBK1</accession>
<keyword evidence="6" id="KW-0598">Phosphotransferase system</keyword>
<dbReference type="CDD" id="cd00006">
    <property type="entry name" value="PTS_IIA_man"/>
    <property type="match status" value="1"/>
</dbReference>
<keyword evidence="5" id="KW-0808">Transferase</keyword>
<dbReference type="SUPFAM" id="SSF53062">
    <property type="entry name" value="PTS system fructose IIA component-like"/>
    <property type="match status" value="1"/>
</dbReference>
<keyword evidence="3" id="KW-0963">Cytoplasm</keyword>
<dbReference type="EMBL" id="MTLA01000145">
    <property type="protein sequence ID" value="OOP67940.1"/>
    <property type="molecule type" value="Genomic_DNA"/>
</dbReference>
<keyword evidence="4" id="KW-0762">Sugar transport</keyword>
<keyword evidence="7" id="KW-0418">Kinase</keyword>
<dbReference type="Pfam" id="PF03610">
    <property type="entry name" value="EIIA-man"/>
    <property type="match status" value="1"/>
</dbReference>
<protein>
    <submittedName>
        <fullName evidence="8">Uncharacterized protein</fullName>
    </submittedName>
</protein>
<dbReference type="PROSITE" id="PS51096">
    <property type="entry name" value="PTS_EIIA_TYPE_4"/>
    <property type="match status" value="1"/>
</dbReference>
<dbReference type="InterPro" id="IPR004701">
    <property type="entry name" value="PTS_EIIA_man-typ"/>
</dbReference>
<organism evidence="8 9">
    <name type="scientific">Heyndrickxia oleronia</name>
    <dbReference type="NCBI Taxonomy" id="38875"/>
    <lineage>
        <taxon>Bacteria</taxon>
        <taxon>Bacillati</taxon>
        <taxon>Bacillota</taxon>
        <taxon>Bacilli</taxon>
        <taxon>Bacillales</taxon>
        <taxon>Bacillaceae</taxon>
        <taxon>Heyndrickxia</taxon>
    </lineage>
</organism>
<evidence type="ECO:0000313" key="9">
    <source>
        <dbReference type="Proteomes" id="UP000189761"/>
    </source>
</evidence>
<sequence>MRYFVFASHGTFADGILNSLELITGKHDNVWTINAYINEKEDIKDQISAVVNRIAAEDELVVVTDIFGGSVNNEFMNLLNNKNIHLVAGLNLPLVIELVTMSVIEKDTKALIKRALENAKSSIQYCNIELDKLNEDDEF</sequence>
<dbReference type="GO" id="GO:0005737">
    <property type="term" value="C:cytoplasm"/>
    <property type="evidence" value="ECO:0007669"/>
    <property type="project" value="UniProtKB-SubCell"/>
</dbReference>
<evidence type="ECO:0000256" key="5">
    <source>
        <dbReference type="ARBA" id="ARBA00022679"/>
    </source>
</evidence>
<dbReference type="Gene3D" id="3.40.50.510">
    <property type="entry name" value="Phosphotransferase system, mannose-type IIA component"/>
    <property type="match status" value="1"/>
</dbReference>
<dbReference type="AlphaFoldDB" id="A0A8E2IBK1"/>
<evidence type="ECO:0000256" key="3">
    <source>
        <dbReference type="ARBA" id="ARBA00022490"/>
    </source>
</evidence>